<dbReference type="KEGG" id="oac:Oscil6304_4576"/>
<gene>
    <name evidence="1" type="ORF">Oscil6304_4576</name>
</gene>
<sequence length="35" mass="3875">MTHPPKSKASSTQSNYRLLIGGIKHCYTKKEKAIG</sequence>
<dbReference type="Proteomes" id="UP000010367">
    <property type="component" value="Chromosome"/>
</dbReference>
<organism evidence="1 2">
    <name type="scientific">Oscillatoria acuminata PCC 6304</name>
    <dbReference type="NCBI Taxonomy" id="56110"/>
    <lineage>
        <taxon>Bacteria</taxon>
        <taxon>Bacillati</taxon>
        <taxon>Cyanobacteriota</taxon>
        <taxon>Cyanophyceae</taxon>
        <taxon>Oscillatoriophycideae</taxon>
        <taxon>Oscillatoriales</taxon>
        <taxon>Oscillatoriaceae</taxon>
        <taxon>Oscillatoria</taxon>
    </lineage>
</organism>
<dbReference type="STRING" id="56110.Oscil6304_4576"/>
<proteinExistence type="predicted"/>
<keyword evidence="2" id="KW-1185">Reference proteome</keyword>
<protein>
    <submittedName>
        <fullName evidence="1">Uncharacterized protein</fullName>
    </submittedName>
</protein>
<reference evidence="1 2" key="1">
    <citation type="submission" date="2012-06" db="EMBL/GenBank/DDBJ databases">
        <title>Finished chromosome of genome of Oscillatoria acuminata PCC 6304.</title>
        <authorList>
            <consortium name="US DOE Joint Genome Institute"/>
            <person name="Gugger M."/>
            <person name="Coursin T."/>
            <person name="Rippka R."/>
            <person name="Tandeau De Marsac N."/>
            <person name="Huntemann M."/>
            <person name="Wei C.-L."/>
            <person name="Han J."/>
            <person name="Detter J.C."/>
            <person name="Han C."/>
            <person name="Tapia R."/>
            <person name="Davenport K."/>
            <person name="Daligault H."/>
            <person name="Erkkila T."/>
            <person name="Gu W."/>
            <person name="Munk A.C.C."/>
            <person name="Teshima H."/>
            <person name="Xu Y."/>
            <person name="Chain P."/>
            <person name="Chen A."/>
            <person name="Krypides N."/>
            <person name="Mavromatis K."/>
            <person name="Markowitz V."/>
            <person name="Szeto E."/>
            <person name="Ivanova N."/>
            <person name="Mikhailova N."/>
            <person name="Ovchinnikova G."/>
            <person name="Pagani I."/>
            <person name="Pati A."/>
            <person name="Goodwin L."/>
            <person name="Peters L."/>
            <person name="Pitluck S."/>
            <person name="Woyke T."/>
            <person name="Kerfeld C."/>
        </authorList>
    </citation>
    <scope>NUCLEOTIDE SEQUENCE [LARGE SCALE GENOMIC DNA]</scope>
    <source>
        <strain evidence="1 2">PCC 6304</strain>
    </source>
</reference>
<dbReference type="EMBL" id="CP003607">
    <property type="protein sequence ID" value="AFY84090.1"/>
    <property type="molecule type" value="Genomic_DNA"/>
</dbReference>
<evidence type="ECO:0000313" key="1">
    <source>
        <dbReference type="EMBL" id="AFY84090.1"/>
    </source>
</evidence>
<name>K9TNG1_9CYAN</name>
<evidence type="ECO:0000313" key="2">
    <source>
        <dbReference type="Proteomes" id="UP000010367"/>
    </source>
</evidence>
<dbReference type="AlphaFoldDB" id="K9TNG1"/>
<accession>K9TNG1</accession>
<dbReference type="HOGENOM" id="CLU_3366181_0_0_3"/>
<dbReference type="InParanoid" id="K9TNG1"/>